<dbReference type="Proteomes" id="UP000886050">
    <property type="component" value="Unassembled WGS sequence"/>
</dbReference>
<accession>A0A7V5LUG2</accession>
<proteinExistence type="predicted"/>
<feature type="non-terminal residue" evidence="1">
    <location>
        <position position="31"/>
    </location>
</feature>
<sequence length="31" mass="3681">MLEQLLKEERVILDLKSKDKESVLEELLEPL</sequence>
<name>A0A7V5LUG2_UNCW3</name>
<dbReference type="EMBL" id="DRTX01000078">
    <property type="protein sequence ID" value="HHF52993.1"/>
    <property type="molecule type" value="Genomic_DNA"/>
</dbReference>
<dbReference type="AlphaFoldDB" id="A0A7V5LUG2"/>
<evidence type="ECO:0000313" key="1">
    <source>
        <dbReference type="EMBL" id="HHF52993.1"/>
    </source>
</evidence>
<comment type="caution">
    <text evidence="1">The sequence shown here is derived from an EMBL/GenBank/DDBJ whole genome shotgun (WGS) entry which is preliminary data.</text>
</comment>
<organism evidence="1">
    <name type="scientific">candidate division WOR-3 bacterium</name>
    <dbReference type="NCBI Taxonomy" id="2052148"/>
    <lineage>
        <taxon>Bacteria</taxon>
        <taxon>Bacteria division WOR-3</taxon>
    </lineage>
</organism>
<reference evidence="1" key="1">
    <citation type="journal article" date="2020" name="mSystems">
        <title>Genome- and Community-Level Interaction Insights into Carbon Utilization and Element Cycling Functions of Hydrothermarchaeota in Hydrothermal Sediment.</title>
        <authorList>
            <person name="Zhou Z."/>
            <person name="Liu Y."/>
            <person name="Xu W."/>
            <person name="Pan J."/>
            <person name="Luo Z.H."/>
            <person name="Li M."/>
        </authorList>
    </citation>
    <scope>NUCLEOTIDE SEQUENCE [LARGE SCALE GENOMIC DNA]</scope>
    <source>
        <strain evidence="1">HyVt-96</strain>
    </source>
</reference>
<gene>
    <name evidence="1" type="ORF">ENL43_01345</name>
</gene>
<protein>
    <submittedName>
        <fullName evidence="1">PTS fructose transporter subunit IIA</fullName>
    </submittedName>
</protein>